<accession>A0A511UTB8</accession>
<comment type="caution">
    <text evidence="1">The sequence shown here is derived from an EMBL/GenBank/DDBJ whole genome shotgun (WGS) entry which is preliminary data.</text>
</comment>
<sequence>MKPLHEIIENSGLEAQLELADIPDIALYMDQVIQLFEKAFNETKRHEDEKILTKTMINNYAKGRLFYPIKNKQYTKNHIILISLIYHLKGTLMLKDIKSLLEPLNNQVVEDKFPLETFYEEHTDLVKQLIKQVKENMIHLSDRVSDVVEIEGPETTYIEQLHIILLFSEISQAYRRIAEKLVDEINATFNEQK</sequence>
<dbReference type="Proteomes" id="UP000321491">
    <property type="component" value="Unassembled WGS sequence"/>
</dbReference>
<dbReference type="OrthoDB" id="3191472at2"/>
<organism evidence="1 2">
    <name type="scientific">Cerasibacillus quisquiliarum</name>
    <dbReference type="NCBI Taxonomy" id="227865"/>
    <lineage>
        <taxon>Bacteria</taxon>
        <taxon>Bacillati</taxon>
        <taxon>Bacillota</taxon>
        <taxon>Bacilli</taxon>
        <taxon>Bacillales</taxon>
        <taxon>Bacillaceae</taxon>
        <taxon>Cerasibacillus</taxon>
    </lineage>
</organism>
<evidence type="ECO:0000313" key="1">
    <source>
        <dbReference type="EMBL" id="GEN29849.1"/>
    </source>
</evidence>
<evidence type="ECO:0008006" key="3">
    <source>
        <dbReference type="Google" id="ProtNLM"/>
    </source>
</evidence>
<dbReference type="AlphaFoldDB" id="A0A511UTB8"/>
<gene>
    <name evidence="1" type="ORF">CQU01_00870</name>
</gene>
<dbReference type="PANTHER" id="PTHR40056">
    <property type="entry name" value="HYPOTHETICAL CYTOSOLIC PROTEIN"/>
    <property type="match status" value="1"/>
</dbReference>
<dbReference type="EMBL" id="BJXW01000002">
    <property type="protein sequence ID" value="GEN29849.1"/>
    <property type="molecule type" value="Genomic_DNA"/>
</dbReference>
<keyword evidence="2" id="KW-1185">Reference proteome</keyword>
<evidence type="ECO:0000313" key="2">
    <source>
        <dbReference type="Proteomes" id="UP000321491"/>
    </source>
</evidence>
<reference evidence="1 2" key="1">
    <citation type="submission" date="2019-07" db="EMBL/GenBank/DDBJ databases">
        <title>Whole genome shotgun sequence of Cerasibacillus quisquiliarum NBRC 102429.</title>
        <authorList>
            <person name="Hosoyama A."/>
            <person name="Uohara A."/>
            <person name="Ohji S."/>
            <person name="Ichikawa N."/>
        </authorList>
    </citation>
    <scope>NUCLEOTIDE SEQUENCE [LARGE SCALE GENOMIC DNA]</scope>
    <source>
        <strain evidence="1 2">NBRC 102429</strain>
    </source>
</reference>
<dbReference type="InterPro" id="IPR014975">
    <property type="entry name" value="DUF1836"/>
</dbReference>
<dbReference type="PANTHER" id="PTHR40056:SF1">
    <property type="entry name" value="DUF1836 DOMAIN-CONTAINING PROTEIN"/>
    <property type="match status" value="1"/>
</dbReference>
<name>A0A511UTB8_9BACI</name>
<protein>
    <recommendedName>
        <fullName evidence="3">DUF1836 domain-containing protein</fullName>
    </recommendedName>
</protein>
<proteinExistence type="predicted"/>
<dbReference type="Pfam" id="PF08876">
    <property type="entry name" value="DUF1836"/>
    <property type="match status" value="1"/>
</dbReference>
<dbReference type="RefSeq" id="WP_146934275.1">
    <property type="nucleotide sequence ID" value="NZ_BJXW01000002.1"/>
</dbReference>